<feature type="region of interest" description="Disordered" evidence="1">
    <location>
        <begin position="1"/>
        <end position="77"/>
    </location>
</feature>
<evidence type="ECO:0008006" key="4">
    <source>
        <dbReference type="Google" id="ProtNLM"/>
    </source>
</evidence>
<feature type="region of interest" description="Disordered" evidence="1">
    <location>
        <begin position="225"/>
        <end position="247"/>
    </location>
</feature>
<evidence type="ECO:0000256" key="1">
    <source>
        <dbReference type="SAM" id="MobiDB-lite"/>
    </source>
</evidence>
<gene>
    <name evidence="2" type="ORF">PR048_024952</name>
</gene>
<keyword evidence="3" id="KW-1185">Reference proteome</keyword>
<protein>
    <recommendedName>
        <fullName evidence="4">Transposase</fullName>
    </recommendedName>
</protein>
<reference evidence="2 3" key="1">
    <citation type="submission" date="2023-02" db="EMBL/GenBank/DDBJ databases">
        <title>LHISI_Scaffold_Assembly.</title>
        <authorList>
            <person name="Stuart O.P."/>
            <person name="Cleave R."/>
            <person name="Magrath M.J.L."/>
            <person name="Mikheyev A.S."/>
        </authorList>
    </citation>
    <scope>NUCLEOTIDE SEQUENCE [LARGE SCALE GENOMIC DNA]</scope>
    <source>
        <strain evidence="2">Daus_M_001</strain>
        <tissue evidence="2">Leg muscle</tissue>
    </source>
</reference>
<feature type="compositionally biased region" description="Basic and acidic residues" evidence="1">
    <location>
        <begin position="238"/>
        <end position="247"/>
    </location>
</feature>
<accession>A0ABQ9GPZ8</accession>
<evidence type="ECO:0000313" key="2">
    <source>
        <dbReference type="EMBL" id="KAJ8874111.1"/>
    </source>
</evidence>
<name>A0ABQ9GPZ8_9NEOP</name>
<dbReference type="EMBL" id="JARBHB010000010">
    <property type="protein sequence ID" value="KAJ8874111.1"/>
    <property type="molecule type" value="Genomic_DNA"/>
</dbReference>
<proteinExistence type="predicted"/>
<comment type="caution">
    <text evidence="2">The sequence shown here is derived from an EMBL/GenBank/DDBJ whole genome shotgun (WGS) entry which is preliminary data.</text>
</comment>
<dbReference type="Gene3D" id="3.30.420.10">
    <property type="entry name" value="Ribonuclease H-like superfamily/Ribonuclease H"/>
    <property type="match status" value="1"/>
</dbReference>
<sequence length="247" mass="28001">MEQLRNARAGEMGDPRENLPTSGIARQDSHMRESGSEQSNRSATAAPGDMWMGASPRPGERERQSSRSVADWPAQSPDLDPIEHLWGELDHQVRALQARPKSIAQLMEWLQEEWRRIPRGCPANARREHTRQARFITERLVRRAFWRVPANVVASTFPRHEPNRTFKDISHVGIVPDDAAGRWDFSEIFRFPAFNSVAVPYSSQSLSSALKTSLDNWRPAEDVDHFGGQRITGGGEASRCRERSDHV</sequence>
<dbReference type="Proteomes" id="UP001159363">
    <property type="component" value="Chromosome 9"/>
</dbReference>
<organism evidence="2 3">
    <name type="scientific">Dryococelus australis</name>
    <dbReference type="NCBI Taxonomy" id="614101"/>
    <lineage>
        <taxon>Eukaryota</taxon>
        <taxon>Metazoa</taxon>
        <taxon>Ecdysozoa</taxon>
        <taxon>Arthropoda</taxon>
        <taxon>Hexapoda</taxon>
        <taxon>Insecta</taxon>
        <taxon>Pterygota</taxon>
        <taxon>Neoptera</taxon>
        <taxon>Polyneoptera</taxon>
        <taxon>Phasmatodea</taxon>
        <taxon>Verophasmatodea</taxon>
        <taxon>Anareolatae</taxon>
        <taxon>Phasmatidae</taxon>
        <taxon>Eurycanthinae</taxon>
        <taxon>Dryococelus</taxon>
    </lineage>
</organism>
<evidence type="ECO:0000313" key="3">
    <source>
        <dbReference type="Proteomes" id="UP001159363"/>
    </source>
</evidence>
<dbReference type="InterPro" id="IPR036397">
    <property type="entry name" value="RNaseH_sf"/>
</dbReference>